<dbReference type="EMBL" id="QGNW01000211">
    <property type="protein sequence ID" value="RVW84850.1"/>
    <property type="molecule type" value="Genomic_DNA"/>
</dbReference>
<evidence type="ECO:0008006" key="6">
    <source>
        <dbReference type="Google" id="ProtNLM"/>
    </source>
</evidence>
<dbReference type="InterPro" id="IPR025312">
    <property type="entry name" value="DUF4216"/>
</dbReference>
<evidence type="ECO:0000313" key="5">
    <source>
        <dbReference type="Proteomes" id="UP000288805"/>
    </source>
</evidence>
<organism evidence="4 5">
    <name type="scientific">Vitis vinifera</name>
    <name type="common">Grape</name>
    <dbReference type="NCBI Taxonomy" id="29760"/>
    <lineage>
        <taxon>Eukaryota</taxon>
        <taxon>Viridiplantae</taxon>
        <taxon>Streptophyta</taxon>
        <taxon>Embryophyta</taxon>
        <taxon>Tracheophyta</taxon>
        <taxon>Spermatophyta</taxon>
        <taxon>Magnoliopsida</taxon>
        <taxon>eudicotyledons</taxon>
        <taxon>Gunneridae</taxon>
        <taxon>Pentapetalae</taxon>
        <taxon>rosids</taxon>
        <taxon>Vitales</taxon>
        <taxon>Vitaceae</taxon>
        <taxon>Viteae</taxon>
        <taxon>Vitis</taxon>
    </lineage>
</organism>
<evidence type="ECO:0000259" key="3">
    <source>
        <dbReference type="Pfam" id="PF13963"/>
    </source>
</evidence>
<feature type="domain" description="DUF4218" evidence="2">
    <location>
        <begin position="664"/>
        <end position="766"/>
    </location>
</feature>
<dbReference type="Pfam" id="PF13952">
    <property type="entry name" value="DUF4216"/>
    <property type="match status" value="1"/>
</dbReference>
<evidence type="ECO:0000259" key="1">
    <source>
        <dbReference type="Pfam" id="PF13952"/>
    </source>
</evidence>
<dbReference type="Pfam" id="PF13963">
    <property type="entry name" value="Transpos_assoc"/>
    <property type="match status" value="1"/>
</dbReference>
<dbReference type="Pfam" id="PF02992">
    <property type="entry name" value="Transposase_21"/>
    <property type="match status" value="1"/>
</dbReference>
<name>A0A438HK47_VITVI</name>
<dbReference type="Proteomes" id="UP000288805">
    <property type="component" value="Unassembled WGS sequence"/>
</dbReference>
<evidence type="ECO:0000259" key="2">
    <source>
        <dbReference type="Pfam" id="PF13960"/>
    </source>
</evidence>
<dbReference type="AlphaFoldDB" id="A0A438HK47"/>
<accession>A0A438HK47</accession>
<proteinExistence type="predicted"/>
<dbReference type="Pfam" id="PF13960">
    <property type="entry name" value="DUF4218"/>
    <property type="match status" value="1"/>
</dbReference>
<comment type="caution">
    <text evidence="4">The sequence shown here is derived from an EMBL/GenBank/DDBJ whole genome shotgun (WGS) entry which is preliminary data.</text>
</comment>
<dbReference type="InterPro" id="IPR025452">
    <property type="entry name" value="DUF4218"/>
</dbReference>
<reference evidence="4 5" key="1">
    <citation type="journal article" date="2018" name="PLoS Genet.">
        <title>Population sequencing reveals clonal diversity and ancestral inbreeding in the grapevine cultivar Chardonnay.</title>
        <authorList>
            <person name="Roach M.J."/>
            <person name="Johnson D.L."/>
            <person name="Bohlmann J."/>
            <person name="van Vuuren H.J."/>
            <person name="Jones S.J."/>
            <person name="Pretorius I.S."/>
            <person name="Schmidt S.A."/>
            <person name="Borneman A.R."/>
        </authorList>
    </citation>
    <scope>NUCLEOTIDE SEQUENCE [LARGE SCALE GENOMIC DNA]</scope>
    <source>
        <strain evidence="5">cv. Chardonnay</strain>
        <tissue evidence="4">Leaf</tissue>
    </source>
</reference>
<evidence type="ECO:0000313" key="4">
    <source>
        <dbReference type="EMBL" id="RVW84850.1"/>
    </source>
</evidence>
<dbReference type="InterPro" id="IPR029480">
    <property type="entry name" value="Transpos_assoc"/>
</dbReference>
<feature type="domain" description="DUF4216" evidence="1">
    <location>
        <begin position="939"/>
        <end position="1003"/>
    </location>
</feature>
<feature type="domain" description="Transposase-associated" evidence="3">
    <location>
        <begin position="2"/>
        <end position="70"/>
    </location>
</feature>
<dbReference type="InterPro" id="IPR004242">
    <property type="entry name" value="Transposase_21"/>
</dbReference>
<sequence>MSKDRRSIEYDEGVENFINFALAHSTNHTSIKCPCLRCGNLLCQTPQVIREHLFFNGIDLSYRVWYWHGEKGPSGGFSNVSQQRYDKCEYNDVADTIDMVNAAQVNCMNDPQVFGRLLEDAEKPLYPGCMKYTKLSALVKLYNLKARYGWSDKGFSELLQLLGDMLPLNNEMPLSMYEAKKTFNALGMEYQKIHACPNDCILYRNQYKDAIACPTCGKSRWKINNEGGKIKKGVPAKVLWYFPPIPRFKRMFQSSETAKHLMWHAKDKECDGKLRHPSDSSAWKLVDHMWPDFASEPRNLRLALSTDGINPHKSMSSRHSCWPVILVIYNLPPWLCMKRKFMMLSLLISGPRQPGKNIDVYLSPLVDDLKTLWEKGVETYDAHLREVFTLKAILLWTINDFPAYGNLAGCTVKGYYACPICGEGTYSQRLKHGRKNSYMGHRRFLPRNHPYRRQKKAFNGEQDFRIPPKILSGEEILEKVDLIPISWGKMKIKSLESDVNTNCWKKKSIFFELEYWKYLHVRHNLDVMHIEKNVCESIIGTLFNIPGKTKDGLNARLDLVEMGLRSELFPRVDLKKTYLPPACFSLSRNEKKLVCQTLSNLKVPEGYCSNFRNLVSLEELKLFGLKSHDYHALMQQLLPVALRSVLPKHVRYTISRLCIFFNKLCTKVVDVPKLNEVHNELVVTLCLLEKYFPPSFFDIMLHLTVHLIREVRLCGPVYFRWMYPFERYMKVLKGYVRNHNRPEGCIAECYLAEEAVEFCTEYLSGTHAIGIPKSNNYDNKFGRPITGGRSTNIDHKLWLQAHHYVLENTTIVQPYIEEHMNWLKSQYPRQSKRQIWLQEEHMRCFTYWLKGKVEEAIHNGQDIPNTLRWLAHGPTHQVVKYPVYIINGCRYHTKERDMTCVTQNSGVSILAGTMQIASSKDKNPVFGELCFYGVIKEIWDLDYNMFRIPIFKCDWVDNKNGIKVDELGFTLVDFSKIGHKSDPFILASQAQQVFYVEDQLDPKLSIVLSIPPKDFNNMEGLDDFTDNCMEHHPFISSMPEVESFDVMDESEAIYMREDCEGIWIENN</sequence>
<dbReference type="PANTHER" id="PTHR48258">
    <property type="entry name" value="DUF4218 DOMAIN-CONTAINING PROTEIN-RELATED"/>
    <property type="match status" value="1"/>
</dbReference>
<protein>
    <recommendedName>
        <fullName evidence="6">Transposase-associated domain-containing protein</fullName>
    </recommendedName>
</protein>
<gene>
    <name evidence="4" type="ORF">CK203_048640</name>
</gene>